<name>A0A445MWN3_9BACT</name>
<dbReference type="InterPro" id="IPR011639">
    <property type="entry name" value="MethylTrfase_TaqI-like_dom"/>
</dbReference>
<reference evidence="9" key="1">
    <citation type="submission" date="2018-01" db="EMBL/GenBank/DDBJ databases">
        <authorList>
            <person name="Regsiter A."/>
            <person name="William W."/>
        </authorList>
    </citation>
    <scope>NUCLEOTIDE SEQUENCE</scope>
    <source>
        <strain evidence="9">TRIP AH-1</strain>
    </source>
</reference>
<dbReference type="EMBL" id="OJIN01000116">
    <property type="protein sequence ID" value="SPD73853.1"/>
    <property type="molecule type" value="Genomic_DNA"/>
</dbReference>
<dbReference type="InterPro" id="IPR002052">
    <property type="entry name" value="DNA_methylase_N6_adenine_CS"/>
</dbReference>
<gene>
    <name evidence="9" type="ORF">PITCH_A2020001</name>
</gene>
<organism evidence="9">
    <name type="scientific">uncultured Desulfobacterium sp</name>
    <dbReference type="NCBI Taxonomy" id="201089"/>
    <lineage>
        <taxon>Bacteria</taxon>
        <taxon>Pseudomonadati</taxon>
        <taxon>Thermodesulfobacteriota</taxon>
        <taxon>Desulfobacteria</taxon>
        <taxon>Desulfobacterales</taxon>
        <taxon>Desulfobacteriaceae</taxon>
        <taxon>Desulfobacterium</taxon>
        <taxon>environmental samples</taxon>
    </lineage>
</organism>
<dbReference type="InterPro" id="IPR046820">
    <property type="entry name" value="MmeI_TRD"/>
</dbReference>
<feature type="compositionally biased region" description="Basic and acidic residues" evidence="6">
    <location>
        <begin position="620"/>
        <end position="631"/>
    </location>
</feature>
<protein>
    <recommendedName>
        <fullName evidence="1">site-specific DNA-methyltransferase (adenine-specific)</fullName>
        <ecNumber evidence="1">2.1.1.72</ecNumber>
    </recommendedName>
</protein>
<evidence type="ECO:0000259" key="8">
    <source>
        <dbReference type="Pfam" id="PF20466"/>
    </source>
</evidence>
<feature type="domain" description="MmeI-like target recognition" evidence="8">
    <location>
        <begin position="902"/>
        <end position="1097"/>
    </location>
</feature>
<dbReference type="PROSITE" id="PS00092">
    <property type="entry name" value="N6_MTASE"/>
    <property type="match status" value="1"/>
</dbReference>
<dbReference type="GO" id="GO:0032259">
    <property type="term" value="P:methylation"/>
    <property type="evidence" value="ECO:0007669"/>
    <property type="project" value="UniProtKB-KW"/>
</dbReference>
<keyword evidence="4" id="KW-0949">S-adenosyl-L-methionine</keyword>
<evidence type="ECO:0000256" key="3">
    <source>
        <dbReference type="ARBA" id="ARBA00022679"/>
    </source>
</evidence>
<keyword evidence="3" id="KW-0808">Transferase</keyword>
<keyword evidence="2" id="KW-0489">Methyltransferase</keyword>
<sequence>MIYPSIRIEGAILAPDILERLEDAPGQRPADFGLNGTVKVKDEIARAWADAQDYWRIFQRKIEVLKPGATATTETRQQWIIPFLGLIGYQLEYQARGTILNGKTYLISHRVTNRANTPVHIVGCLEPAGLDRKPEKSATALRMSAHAMVQEHLNLQEQLYGLVTNGRQLRLLRDSSRLVKLSYLEFDLDRIFTDGLFADFAILFRLLHATRLPATVETASESLIERYHQDSLDSGARIRDGLSRAVESAIHDFANGFLAHPANHELQQAVISGGLKPDSFYQFLLRLIYRTLFLMVIEERGLVFPPDADAGKRDIYNQYYSLQRLRRLSERRHLADRRRHDLWVSLLSTFRLFEADGPGLMLGIAPLAGDLFSPDAIGALGRSTLGNDVLLGCLRSLGLYHHPDTGQMIRVNYAALNVEEFGSVYEGLLEYRPVFLTTENRIGFEFAQGDQRATTGSHYTPDDLVQPLIRHALDYKIEEKLKEKDPEKALLSLRVADIACGSGHILLAAARRIATELAIIRTGEEQPAPLAFRAAVRDVIRECIYGVDINPLAVELCKVALWLEAHNPGQPLNFLDHHIKCGNAIVGYVKREDVDRGVPDEAFSTMPGDDKQTAAAFRKQNKEERLPHKQESFEFSPEIKKHLDAVLKSWQSIAALPERSPEEIENKKQRYVDFTRSQDAWILSQIAAIPIAQFYFAKTPENRAKIITDESFRRYWSGERHPQGQATAAAWVMAESKHFFHWFLEFPEIIERGGFDCILGNPPYLGGQALSGTYGNAFCRYVKWEYAPAGLSDLVAYFVRRIYSLLKLNGFTAFITTNSIKDGDIRKDGLEQVLNQSGVINFAVRGIKWPGRANIVVALVAVHKGKWSGRSVLDGKEVRVISAYFEDSLDVGEPKAISENSNSVYQGSIYRGDGFVLDHQEAEEIIHKDHRNKDVIAKLINGQELNSIPDQAPQRSTINFFDLSKEVACNYRIPFEIVEAKVKPVRLALDPSTAINRDHQERWWQYAFVRENLYNSIRNKKRCFVSARITKYLNFSAVPTDYVFLDTINVFTTDRWDLYAIVQSTLHEVWARKYSGALKQDLRYSPSKCFDTFPFPEGLWQTGDPRLAVIGEQYHEFRRILMQQLWLGLTNIYNLFHSRDLTPDQVAKVSKKPQAEADAGYQGILELRHLHCELDKAIRDAYCWSDLNLGHDFIEVETLPENDRIRYTISPAARKEVLRRLLELNLKRSEDKKVTINSNKKRIKKSGTSNPDQLELF</sequence>
<dbReference type="EC" id="2.1.1.72" evidence="1"/>
<dbReference type="PANTHER" id="PTHR33841:SF1">
    <property type="entry name" value="DNA METHYLTRANSFERASE A"/>
    <property type="match status" value="1"/>
</dbReference>
<evidence type="ECO:0000256" key="1">
    <source>
        <dbReference type="ARBA" id="ARBA00011900"/>
    </source>
</evidence>
<feature type="region of interest" description="Disordered" evidence="6">
    <location>
        <begin position="602"/>
        <end position="631"/>
    </location>
</feature>
<dbReference type="SUPFAM" id="SSF53335">
    <property type="entry name" value="S-adenosyl-L-methionine-dependent methyltransferases"/>
    <property type="match status" value="1"/>
</dbReference>
<evidence type="ECO:0000256" key="2">
    <source>
        <dbReference type="ARBA" id="ARBA00022603"/>
    </source>
</evidence>
<dbReference type="PRINTS" id="PR00507">
    <property type="entry name" value="N12N6MTFRASE"/>
</dbReference>
<dbReference type="Pfam" id="PF20466">
    <property type="entry name" value="MmeI_TRD"/>
    <property type="match status" value="1"/>
</dbReference>
<dbReference type="GO" id="GO:0009007">
    <property type="term" value="F:site-specific DNA-methyltransferase (adenine-specific) activity"/>
    <property type="evidence" value="ECO:0007669"/>
    <property type="project" value="UniProtKB-EC"/>
</dbReference>
<evidence type="ECO:0000313" key="9">
    <source>
        <dbReference type="EMBL" id="SPD73853.1"/>
    </source>
</evidence>
<proteinExistence type="predicted"/>
<evidence type="ECO:0000256" key="5">
    <source>
        <dbReference type="ARBA" id="ARBA00047942"/>
    </source>
</evidence>
<dbReference type="InterPro" id="IPR050953">
    <property type="entry name" value="N4_N6_ade-DNA_methylase"/>
</dbReference>
<evidence type="ECO:0000256" key="4">
    <source>
        <dbReference type="ARBA" id="ARBA00022691"/>
    </source>
</evidence>
<dbReference type="GO" id="GO:0003676">
    <property type="term" value="F:nucleic acid binding"/>
    <property type="evidence" value="ECO:0007669"/>
    <property type="project" value="InterPro"/>
</dbReference>
<dbReference type="PANTHER" id="PTHR33841">
    <property type="entry name" value="DNA METHYLTRANSFERASE YEEA-RELATED"/>
    <property type="match status" value="1"/>
</dbReference>
<evidence type="ECO:0000256" key="6">
    <source>
        <dbReference type="SAM" id="MobiDB-lite"/>
    </source>
</evidence>
<dbReference type="GO" id="GO:0006304">
    <property type="term" value="P:DNA modification"/>
    <property type="evidence" value="ECO:0007669"/>
    <property type="project" value="InterPro"/>
</dbReference>
<feature type="domain" description="Type II methyltransferase M.TaqI-like" evidence="7">
    <location>
        <begin position="542"/>
        <end position="821"/>
    </location>
</feature>
<accession>A0A445MWN3</accession>
<comment type="catalytic activity">
    <reaction evidence="5">
        <text>a 2'-deoxyadenosine in DNA + S-adenosyl-L-methionine = an N(6)-methyl-2'-deoxyadenosine in DNA + S-adenosyl-L-homocysteine + H(+)</text>
        <dbReference type="Rhea" id="RHEA:15197"/>
        <dbReference type="Rhea" id="RHEA-COMP:12418"/>
        <dbReference type="Rhea" id="RHEA-COMP:12419"/>
        <dbReference type="ChEBI" id="CHEBI:15378"/>
        <dbReference type="ChEBI" id="CHEBI:57856"/>
        <dbReference type="ChEBI" id="CHEBI:59789"/>
        <dbReference type="ChEBI" id="CHEBI:90615"/>
        <dbReference type="ChEBI" id="CHEBI:90616"/>
        <dbReference type="EC" id="2.1.1.72"/>
    </reaction>
</comment>
<dbReference type="AlphaFoldDB" id="A0A445MWN3"/>
<evidence type="ECO:0000259" key="7">
    <source>
        <dbReference type="Pfam" id="PF07669"/>
    </source>
</evidence>
<dbReference type="Gene3D" id="3.40.50.150">
    <property type="entry name" value="Vaccinia Virus protein VP39"/>
    <property type="match status" value="2"/>
</dbReference>
<dbReference type="Pfam" id="PF07669">
    <property type="entry name" value="Eco57I"/>
    <property type="match status" value="1"/>
</dbReference>
<dbReference type="InterPro" id="IPR029063">
    <property type="entry name" value="SAM-dependent_MTases_sf"/>
</dbReference>